<dbReference type="PANTHER" id="PTHR43309:SF3">
    <property type="entry name" value="5-OXOPROLINASE SUBUNIT C"/>
    <property type="match status" value="1"/>
</dbReference>
<dbReference type="SUPFAM" id="SSF50891">
    <property type="entry name" value="Cyclophilin-like"/>
    <property type="match status" value="1"/>
</dbReference>
<dbReference type="Gene3D" id="2.40.100.10">
    <property type="entry name" value="Cyclophilin-like"/>
    <property type="match status" value="1"/>
</dbReference>
<feature type="domain" description="Carboxyltransferase" evidence="4">
    <location>
        <begin position="2"/>
        <end position="151"/>
    </location>
</feature>
<evidence type="ECO:0000313" key="5">
    <source>
        <dbReference type="EMBL" id="GBR11302.1"/>
    </source>
</evidence>
<dbReference type="SMART" id="SM00797">
    <property type="entry name" value="AHS2"/>
    <property type="match status" value="1"/>
</dbReference>
<accession>A0ABQ0QAT0</accession>
<name>A0ABQ0QAT0_9PROT</name>
<evidence type="ECO:0000256" key="2">
    <source>
        <dbReference type="ARBA" id="ARBA00022801"/>
    </source>
</evidence>
<evidence type="ECO:0000256" key="1">
    <source>
        <dbReference type="ARBA" id="ARBA00022741"/>
    </source>
</evidence>
<keyword evidence="2" id="KW-0378">Hydrolase</keyword>
<dbReference type="EMBL" id="BAQW01000005">
    <property type="protein sequence ID" value="GBR11302.1"/>
    <property type="molecule type" value="Genomic_DNA"/>
</dbReference>
<dbReference type="InterPro" id="IPR029000">
    <property type="entry name" value="Cyclophilin-like_dom_sf"/>
</dbReference>
<gene>
    <name evidence="5" type="ORF">AA0228_1328</name>
</gene>
<comment type="caution">
    <text evidence="5">The sequence shown here is derived from an EMBL/GenBank/DDBJ whole genome shotgun (WGS) entry which is preliminary data.</text>
</comment>
<protein>
    <recommendedName>
        <fullName evidence="4">Carboxyltransferase domain-containing protein</fullName>
    </recommendedName>
</protein>
<proteinExistence type="predicted"/>
<evidence type="ECO:0000259" key="4">
    <source>
        <dbReference type="SMART" id="SM00797"/>
    </source>
</evidence>
<dbReference type="InterPro" id="IPR052708">
    <property type="entry name" value="PxpC"/>
</dbReference>
<organism evidence="5 6">
    <name type="scientific">Gluconobacter frateurii NRIC 0228</name>
    <dbReference type="NCBI Taxonomy" id="1307946"/>
    <lineage>
        <taxon>Bacteria</taxon>
        <taxon>Pseudomonadati</taxon>
        <taxon>Pseudomonadota</taxon>
        <taxon>Alphaproteobacteria</taxon>
        <taxon>Acetobacterales</taxon>
        <taxon>Acetobacteraceae</taxon>
        <taxon>Gluconobacter</taxon>
    </lineage>
</organism>
<sequence>MRHSLYGALPPGQRLEQLDPEKGIIGLRAIPATDYFRFPEHARHRFWNTDWKISPQSNRTGYRLKGEKVLPDKAVELRSYGVVPGIIQVPPSGEPIVQMADANTAGGYPRIASVIEADLWRLGQAPVGARIRFIPCDHAEGIAAMRAVTSYLCDLMQVTGLYQGERNTLSRAIS</sequence>
<dbReference type="Proteomes" id="UP001061070">
    <property type="component" value="Unassembled WGS sequence"/>
</dbReference>
<reference evidence="5" key="1">
    <citation type="submission" date="2013-04" db="EMBL/GenBank/DDBJ databases">
        <title>The genome sequencing project of 58 acetic acid bacteria.</title>
        <authorList>
            <person name="Okamoto-Kainuma A."/>
            <person name="Ishikawa M."/>
            <person name="Umino S."/>
            <person name="Koizumi Y."/>
            <person name="Shiwa Y."/>
            <person name="Yoshikawa H."/>
            <person name="Matsutani M."/>
            <person name="Matsushita K."/>
        </authorList>
    </citation>
    <scope>NUCLEOTIDE SEQUENCE</scope>
    <source>
        <strain evidence="5">NRIC 0228</strain>
    </source>
</reference>
<dbReference type="PANTHER" id="PTHR43309">
    <property type="entry name" value="5-OXOPROLINASE SUBUNIT C"/>
    <property type="match status" value="1"/>
</dbReference>
<evidence type="ECO:0000313" key="6">
    <source>
        <dbReference type="Proteomes" id="UP001061070"/>
    </source>
</evidence>
<dbReference type="Pfam" id="PF02626">
    <property type="entry name" value="CT_A_B"/>
    <property type="match status" value="1"/>
</dbReference>
<dbReference type="InterPro" id="IPR003778">
    <property type="entry name" value="CT_A_B"/>
</dbReference>
<keyword evidence="1" id="KW-0547">Nucleotide-binding</keyword>
<keyword evidence="3" id="KW-0067">ATP-binding</keyword>
<keyword evidence="6" id="KW-1185">Reference proteome</keyword>
<evidence type="ECO:0000256" key="3">
    <source>
        <dbReference type="ARBA" id="ARBA00022840"/>
    </source>
</evidence>